<name>A0A081NEW4_9GAMM</name>
<feature type="region of interest" description="Disordered" evidence="1">
    <location>
        <begin position="1"/>
        <end position="58"/>
    </location>
</feature>
<keyword evidence="3" id="KW-1185">Reference proteome</keyword>
<comment type="caution">
    <text evidence="2">The sequence shown here is derived from an EMBL/GenBank/DDBJ whole genome shotgun (WGS) entry which is preliminary data.</text>
</comment>
<accession>A0A081NEW4</accession>
<evidence type="ECO:0000313" key="3">
    <source>
        <dbReference type="Proteomes" id="UP000028073"/>
    </source>
</evidence>
<proteinExistence type="predicted"/>
<reference evidence="2 3" key="1">
    <citation type="submission" date="2014-06" db="EMBL/GenBank/DDBJ databases">
        <title>Whole Genome Sequences of Three Symbiotic Endozoicomonas Bacteria.</title>
        <authorList>
            <person name="Neave M.J."/>
            <person name="Apprill A."/>
            <person name="Voolstra C.R."/>
        </authorList>
    </citation>
    <scope>NUCLEOTIDE SEQUENCE [LARGE SCALE GENOMIC DNA]</scope>
    <source>
        <strain evidence="2 3">DSM 25634</strain>
    </source>
</reference>
<evidence type="ECO:0000313" key="2">
    <source>
        <dbReference type="EMBL" id="KEQ16987.1"/>
    </source>
</evidence>
<protein>
    <submittedName>
        <fullName evidence="2">Uncharacterized protein</fullName>
    </submittedName>
</protein>
<dbReference type="OrthoDB" id="9848451at2"/>
<dbReference type="Proteomes" id="UP000028073">
    <property type="component" value="Unassembled WGS sequence"/>
</dbReference>
<feature type="compositionally biased region" description="Basic and acidic residues" evidence="1">
    <location>
        <begin position="39"/>
        <end position="49"/>
    </location>
</feature>
<dbReference type="EMBL" id="JOKH01000004">
    <property type="protein sequence ID" value="KEQ16987.1"/>
    <property type="molecule type" value="Genomic_DNA"/>
</dbReference>
<organism evidence="2 3">
    <name type="scientific">Endozoicomonas numazuensis</name>
    <dbReference type="NCBI Taxonomy" id="1137799"/>
    <lineage>
        <taxon>Bacteria</taxon>
        <taxon>Pseudomonadati</taxon>
        <taxon>Pseudomonadota</taxon>
        <taxon>Gammaproteobacteria</taxon>
        <taxon>Oceanospirillales</taxon>
        <taxon>Endozoicomonadaceae</taxon>
        <taxon>Endozoicomonas</taxon>
    </lineage>
</organism>
<dbReference type="RefSeq" id="WP_034839363.1">
    <property type="nucleotide sequence ID" value="NZ_JOKH01000004.1"/>
</dbReference>
<gene>
    <name evidence="2" type="ORF">GZ78_20415</name>
</gene>
<evidence type="ECO:0000256" key="1">
    <source>
        <dbReference type="SAM" id="MobiDB-lite"/>
    </source>
</evidence>
<feature type="region of interest" description="Disordered" evidence="1">
    <location>
        <begin position="354"/>
        <end position="387"/>
    </location>
</feature>
<dbReference type="AlphaFoldDB" id="A0A081NEW4"/>
<sequence length="387" mass="43308">MDIPREDSVTSQDSGFGSLKKKSPESTGRSFNKQIHAFSPDKKTEESPEAKQASVSSYKSLGERDIQGFYRATEVGTGWPEETKKLYEKGQKIVRMLQRFTTLLADYNSSDRPDNALHAMSVMVGKPSVKGDSARLLEERESLHKQLAVIDCKEEWLKAEKAAKETLDMISACTSLYPYSKEDLNASNEALETLNSDTLMILNRVSQGKGKYKPNSREKALIKRQRQESARNKELQKNYDDVLAQRLTLLEPSLKKLNSHTSEISQKYQAEFSPCLEAARSDVRLVDAKGRARGLETEKVSSELLLASGSVGTLLEYFAKKYFEFQANGGKQSIQKPRTEEEIAAVAAKVEANRYPYSPVQDSKDTPPPLSHQDSGIADPDNPDLYH</sequence>